<accession>A0A245ZH78</accession>
<dbReference type="OrthoDB" id="7392123at2"/>
<evidence type="ECO:0000313" key="2">
    <source>
        <dbReference type="EMBL" id="OWK29078.1"/>
    </source>
</evidence>
<evidence type="ECO:0000256" key="1">
    <source>
        <dbReference type="SAM" id="SignalP"/>
    </source>
</evidence>
<gene>
    <name evidence="2" type="ORF">SPMU_26050</name>
</gene>
<evidence type="ECO:0000313" key="3">
    <source>
        <dbReference type="Proteomes" id="UP000197783"/>
    </source>
</evidence>
<feature type="signal peptide" evidence="1">
    <location>
        <begin position="1"/>
        <end position="22"/>
    </location>
</feature>
<name>A0A245ZH78_9SPHN</name>
<keyword evidence="1" id="KW-0732">Signal</keyword>
<dbReference type="RefSeq" id="WP_088334287.1">
    <property type="nucleotide sequence ID" value="NZ_NBBJ01000004.1"/>
</dbReference>
<dbReference type="AlphaFoldDB" id="A0A245ZH78"/>
<comment type="caution">
    <text evidence="2">The sequence shown here is derived from an EMBL/GenBank/DDBJ whole genome shotgun (WGS) entry which is preliminary data.</text>
</comment>
<organism evidence="2 3">
    <name type="scientific">Sphingomonas mucosissima</name>
    <dbReference type="NCBI Taxonomy" id="370959"/>
    <lineage>
        <taxon>Bacteria</taxon>
        <taxon>Pseudomonadati</taxon>
        <taxon>Pseudomonadota</taxon>
        <taxon>Alphaproteobacteria</taxon>
        <taxon>Sphingomonadales</taxon>
        <taxon>Sphingomonadaceae</taxon>
        <taxon>Sphingomonas</taxon>
    </lineage>
</organism>
<sequence>MKIIIALAAASIPLVAAAPAYAGDKPFRGAVYDDSNSHYLDYKTDLSEARRELRKDLARADDPADRVDAWAEYRREVADARHDFAKEMAERGVIINRRPSVRVEPE</sequence>
<keyword evidence="3" id="KW-1185">Reference proteome</keyword>
<reference evidence="2 3" key="1">
    <citation type="submission" date="2017-03" db="EMBL/GenBank/DDBJ databases">
        <title>Genome sequence of Sphingomonas mucosissima DSM 17494.</title>
        <authorList>
            <person name="Poehlein A."/>
            <person name="Wuebbeler J.H."/>
            <person name="Steinbuechel A."/>
            <person name="Daniel R."/>
        </authorList>
    </citation>
    <scope>NUCLEOTIDE SEQUENCE [LARGE SCALE GENOMIC DNA]</scope>
    <source>
        <strain evidence="2 3">DSM 17494</strain>
    </source>
</reference>
<dbReference type="EMBL" id="NBBJ01000004">
    <property type="protein sequence ID" value="OWK29078.1"/>
    <property type="molecule type" value="Genomic_DNA"/>
</dbReference>
<feature type="chain" id="PRO_5012444779" evidence="1">
    <location>
        <begin position="23"/>
        <end position="106"/>
    </location>
</feature>
<dbReference type="Proteomes" id="UP000197783">
    <property type="component" value="Unassembled WGS sequence"/>
</dbReference>
<proteinExistence type="predicted"/>
<protein>
    <submittedName>
        <fullName evidence="2">Uncharacterized protein</fullName>
    </submittedName>
</protein>